<dbReference type="Pfam" id="PF01261">
    <property type="entry name" value="AP_endonuc_2"/>
    <property type="match status" value="1"/>
</dbReference>
<name>A0A6J4LLF9_9CHLR</name>
<dbReference type="AlphaFoldDB" id="A0A6J4LLF9"/>
<dbReference type="InterPro" id="IPR013022">
    <property type="entry name" value="Xyl_isomerase-like_TIM-brl"/>
</dbReference>
<dbReference type="Gene3D" id="3.20.20.150">
    <property type="entry name" value="Divalent-metal-dependent TIM barrel enzymes"/>
    <property type="match status" value="1"/>
</dbReference>
<reference evidence="2" key="1">
    <citation type="submission" date="2020-02" db="EMBL/GenBank/DDBJ databases">
        <authorList>
            <person name="Meier V. D."/>
        </authorList>
    </citation>
    <scope>NUCLEOTIDE SEQUENCE</scope>
    <source>
        <strain evidence="2">AVDCRST_MAG93</strain>
    </source>
</reference>
<dbReference type="InterPro" id="IPR036237">
    <property type="entry name" value="Xyl_isomerase-like_sf"/>
</dbReference>
<protein>
    <submittedName>
        <fullName evidence="2">Sugar phosphate isomerases/epimerases</fullName>
    </submittedName>
</protein>
<evidence type="ECO:0000313" key="2">
    <source>
        <dbReference type="EMBL" id="CAA9334056.1"/>
    </source>
</evidence>
<feature type="domain" description="Xylose isomerase-like TIM barrel" evidence="1">
    <location>
        <begin position="59"/>
        <end position="273"/>
    </location>
</feature>
<proteinExistence type="predicted"/>
<dbReference type="SUPFAM" id="SSF51658">
    <property type="entry name" value="Xylose isomerase-like"/>
    <property type="match status" value="1"/>
</dbReference>
<evidence type="ECO:0000259" key="1">
    <source>
        <dbReference type="Pfam" id="PF01261"/>
    </source>
</evidence>
<keyword evidence="2" id="KW-0413">Isomerase</keyword>
<dbReference type="PANTHER" id="PTHR12110:SF41">
    <property type="entry name" value="INOSOSE DEHYDRATASE"/>
    <property type="match status" value="1"/>
</dbReference>
<organism evidence="2">
    <name type="scientific">uncultured Chloroflexia bacterium</name>
    <dbReference type="NCBI Taxonomy" id="1672391"/>
    <lineage>
        <taxon>Bacteria</taxon>
        <taxon>Bacillati</taxon>
        <taxon>Chloroflexota</taxon>
        <taxon>Chloroflexia</taxon>
        <taxon>environmental samples</taxon>
    </lineage>
</organism>
<sequence length="283" mass="30428">MTGNVRAWLVWGSLSGLFAGGTVCAQTETIGATGGAQAELPIAVQMYTLRDLGSAPEQFRFAAASGYRNVETVGTHDLSAEEMDALLDETGLAVISSHVDLNTLRTDLESVVAFNEAIGNTTIVMPYLGEGDRPQDAAGWQELGAELGEIGAQLKESGMQLAYHNHDFEMEEIDGELIIDHVLNAADPENLMWQADVAWIDRGGQDPAQLLSDHAGRVISIHAKDNYPEGEGEDEGGFATVGSGRLDWDAVLPAADEAGVQYYIVEHDQPADYQTIADSFEFL</sequence>
<dbReference type="EMBL" id="CADCTR010002134">
    <property type="protein sequence ID" value="CAA9334056.1"/>
    <property type="molecule type" value="Genomic_DNA"/>
</dbReference>
<accession>A0A6J4LLF9</accession>
<dbReference type="PANTHER" id="PTHR12110">
    <property type="entry name" value="HYDROXYPYRUVATE ISOMERASE"/>
    <property type="match status" value="1"/>
</dbReference>
<gene>
    <name evidence="2" type="ORF">AVDCRST_MAG93-6336</name>
</gene>
<dbReference type="GO" id="GO:0016853">
    <property type="term" value="F:isomerase activity"/>
    <property type="evidence" value="ECO:0007669"/>
    <property type="project" value="UniProtKB-KW"/>
</dbReference>
<feature type="non-terminal residue" evidence="2">
    <location>
        <position position="283"/>
    </location>
</feature>
<dbReference type="InterPro" id="IPR050312">
    <property type="entry name" value="IolE/XylAMocC-like"/>
</dbReference>